<dbReference type="Pfam" id="PF13855">
    <property type="entry name" value="LRR_8"/>
    <property type="match status" value="1"/>
</dbReference>
<feature type="domain" description="C2" evidence="11">
    <location>
        <begin position="1"/>
        <end position="112"/>
    </location>
</feature>
<keyword evidence="3" id="KW-0964">Secreted</keyword>
<proteinExistence type="predicted"/>
<keyword evidence="8" id="KW-0379">Hydroxylation</keyword>
<evidence type="ECO:0000256" key="8">
    <source>
        <dbReference type="ARBA" id="ARBA00023278"/>
    </source>
</evidence>
<evidence type="ECO:0000256" key="4">
    <source>
        <dbReference type="ARBA" id="ARBA00022614"/>
    </source>
</evidence>
<dbReference type="Proteomes" id="UP000634136">
    <property type="component" value="Unassembled WGS sequence"/>
</dbReference>
<evidence type="ECO:0000313" key="13">
    <source>
        <dbReference type="Proteomes" id="UP000634136"/>
    </source>
</evidence>
<dbReference type="EMBL" id="JAAIUW010000012">
    <property type="protein sequence ID" value="KAF7806890.1"/>
    <property type="molecule type" value="Genomic_DNA"/>
</dbReference>
<evidence type="ECO:0000256" key="1">
    <source>
        <dbReference type="ARBA" id="ARBA00004191"/>
    </source>
</evidence>
<comment type="subcellular location">
    <subcellularLocation>
        <location evidence="1">Secreted</location>
        <location evidence="1">Cell wall</location>
    </subcellularLocation>
</comment>
<sequence>MRVRINRADGIDHLSLLYDVNKTKPYYYVNYWINPKEQHRTRLIQSLYSQTWDEEITILLRNDPFRYRFLYLEVMRICARSEPGTSNGITLVSKGRVPLPDELDRKDLRRVAMMSLREDVFEPRGALQVALQVIRRHGPNDFDDDDDDDDDNKDDVLTILQNAYTALQSWKRAITSDPNGLTVNWNAGAVEGVCNYTGVYCAPPPDDPHTVAVAGIDLTAGDLAGTLPDSLGLLADLAVLHIGSNRFAGTLPSSLRSLGLLFELDVGNNNLSGPFPDVVLHLPSLAYLDLRFNSFSGEVPPALFDLPHLDALFLNDNAFRFQLPENLGNSAVSALVLGNIDLERCRIPPSVAKMKDTLDEIVIVNSRLGGCLGREIGDLVNVRVFDVSNNELVGPLPEEIGGMVNVEVLNVAENRISGEIPASVCSLKKLRNFAHGNNCFTGATPSCLINGGRGNFIPATAMVKVEESDEDKCKKQPIDCNALKCS</sequence>
<evidence type="ECO:0000313" key="12">
    <source>
        <dbReference type="EMBL" id="KAF7806890.1"/>
    </source>
</evidence>
<dbReference type="InterPro" id="IPR001611">
    <property type="entry name" value="Leu-rich_rpt"/>
</dbReference>
<dbReference type="PANTHER" id="PTHR32093:SF121">
    <property type="entry name" value="LEUCINE-RICH REPEAT EXTENSIN-LIKE PROTEIN 6"/>
    <property type="match status" value="1"/>
</dbReference>
<evidence type="ECO:0000256" key="3">
    <source>
        <dbReference type="ARBA" id="ARBA00022525"/>
    </source>
</evidence>
<keyword evidence="6" id="KW-0677">Repeat</keyword>
<dbReference type="CDD" id="cd00030">
    <property type="entry name" value="C2"/>
    <property type="match status" value="1"/>
</dbReference>
<keyword evidence="2" id="KW-0134">Cell wall</keyword>
<dbReference type="FunFam" id="3.80.10.10:FF:000224">
    <property type="entry name" value="Leucine-rich repeat extensin-like protein 1"/>
    <property type="match status" value="1"/>
</dbReference>
<keyword evidence="5" id="KW-0732">Signal</keyword>
<protein>
    <recommendedName>
        <fullName evidence="10">Cell wall hydroxyproline-rich glycoprotein</fullName>
    </recommendedName>
</protein>
<dbReference type="SUPFAM" id="SSF52058">
    <property type="entry name" value="L domain-like"/>
    <property type="match status" value="1"/>
</dbReference>
<evidence type="ECO:0000256" key="2">
    <source>
        <dbReference type="ARBA" id="ARBA00022512"/>
    </source>
</evidence>
<dbReference type="InterPro" id="IPR032675">
    <property type="entry name" value="LRR_dom_sf"/>
</dbReference>
<dbReference type="InterPro" id="IPR000008">
    <property type="entry name" value="C2_dom"/>
</dbReference>
<evidence type="ECO:0000259" key="11">
    <source>
        <dbReference type="PROSITE" id="PS50004"/>
    </source>
</evidence>
<comment type="caution">
    <text evidence="12">The sequence shown here is derived from an EMBL/GenBank/DDBJ whole genome shotgun (WGS) entry which is preliminary data.</text>
</comment>
<dbReference type="Gene3D" id="3.80.10.10">
    <property type="entry name" value="Ribonuclease Inhibitor"/>
    <property type="match status" value="2"/>
</dbReference>
<dbReference type="AlphaFoldDB" id="A0A834SLW5"/>
<dbReference type="Pfam" id="PF00560">
    <property type="entry name" value="LRR_1"/>
    <property type="match status" value="2"/>
</dbReference>
<keyword evidence="7" id="KW-0325">Glycoprotein</keyword>
<keyword evidence="4" id="KW-0433">Leucine-rich repeat</keyword>
<name>A0A834SLW5_9FABA</name>
<evidence type="ECO:0000256" key="7">
    <source>
        <dbReference type="ARBA" id="ARBA00023180"/>
    </source>
</evidence>
<dbReference type="OrthoDB" id="676979at2759"/>
<reference evidence="12" key="1">
    <citation type="submission" date="2020-09" db="EMBL/GenBank/DDBJ databases">
        <title>Genome-Enabled Discovery of Anthraquinone Biosynthesis in Senna tora.</title>
        <authorList>
            <person name="Kang S.-H."/>
            <person name="Pandey R.P."/>
            <person name="Lee C.-M."/>
            <person name="Sim J.-S."/>
            <person name="Jeong J.-T."/>
            <person name="Choi B.-S."/>
            <person name="Jung M."/>
            <person name="Ginzburg D."/>
            <person name="Zhao K."/>
            <person name="Won S.Y."/>
            <person name="Oh T.-J."/>
            <person name="Yu Y."/>
            <person name="Kim N.-H."/>
            <person name="Lee O.R."/>
            <person name="Lee T.-H."/>
            <person name="Bashyal P."/>
            <person name="Kim T.-S."/>
            <person name="Lee W.-H."/>
            <person name="Kawkins C."/>
            <person name="Kim C.-K."/>
            <person name="Kim J.S."/>
            <person name="Ahn B.O."/>
            <person name="Rhee S.Y."/>
            <person name="Sohng J.K."/>
        </authorList>
    </citation>
    <scope>NUCLEOTIDE SEQUENCE</scope>
    <source>
        <tissue evidence="12">Leaf</tissue>
    </source>
</reference>
<accession>A0A834SLW5</accession>
<dbReference type="PANTHER" id="PTHR32093">
    <property type="entry name" value="LEUCINE-RICH REPEAT EXTENSIN-LIKE PROTEIN 3-RELATED"/>
    <property type="match status" value="1"/>
</dbReference>
<keyword evidence="13" id="KW-1185">Reference proteome</keyword>
<dbReference type="GO" id="GO:0071555">
    <property type="term" value="P:cell wall organization"/>
    <property type="evidence" value="ECO:0007669"/>
    <property type="project" value="UniProtKB-KW"/>
</dbReference>
<evidence type="ECO:0000256" key="9">
    <source>
        <dbReference type="ARBA" id="ARBA00023316"/>
    </source>
</evidence>
<dbReference type="Pfam" id="PF08263">
    <property type="entry name" value="LRRNT_2"/>
    <property type="match status" value="1"/>
</dbReference>
<dbReference type="InterPro" id="IPR051582">
    <property type="entry name" value="LRR_extensin-like_regulator"/>
</dbReference>
<dbReference type="InterPro" id="IPR013210">
    <property type="entry name" value="LRR_N_plant-typ"/>
</dbReference>
<evidence type="ECO:0000256" key="10">
    <source>
        <dbReference type="ARBA" id="ARBA00041871"/>
    </source>
</evidence>
<evidence type="ECO:0000256" key="6">
    <source>
        <dbReference type="ARBA" id="ARBA00022737"/>
    </source>
</evidence>
<gene>
    <name evidence="12" type="ORF">G2W53_039051</name>
</gene>
<dbReference type="PROSITE" id="PS50004">
    <property type="entry name" value="C2"/>
    <property type="match status" value="1"/>
</dbReference>
<evidence type="ECO:0000256" key="5">
    <source>
        <dbReference type="ARBA" id="ARBA00022729"/>
    </source>
</evidence>
<keyword evidence="9" id="KW-0961">Cell wall biogenesis/degradation</keyword>
<organism evidence="12 13">
    <name type="scientific">Senna tora</name>
    <dbReference type="NCBI Taxonomy" id="362788"/>
    <lineage>
        <taxon>Eukaryota</taxon>
        <taxon>Viridiplantae</taxon>
        <taxon>Streptophyta</taxon>
        <taxon>Embryophyta</taxon>
        <taxon>Tracheophyta</taxon>
        <taxon>Spermatophyta</taxon>
        <taxon>Magnoliopsida</taxon>
        <taxon>eudicotyledons</taxon>
        <taxon>Gunneridae</taxon>
        <taxon>Pentapetalae</taxon>
        <taxon>rosids</taxon>
        <taxon>fabids</taxon>
        <taxon>Fabales</taxon>
        <taxon>Fabaceae</taxon>
        <taxon>Caesalpinioideae</taxon>
        <taxon>Cassia clade</taxon>
        <taxon>Senna</taxon>
    </lineage>
</organism>